<sequence>MARIMFCIQSRLWIPASREKELWHSSSLRYPDLEHFHLVEMWFLMQTQASILLMVVTLRLLQDTLHRHLKIEPLP</sequence>
<proteinExistence type="predicted"/>
<evidence type="ECO:0000313" key="1">
    <source>
        <dbReference type="EMBL" id="PTH79184.1"/>
    </source>
</evidence>
<protein>
    <submittedName>
        <fullName evidence="1">Uncharacterized protein</fullName>
    </submittedName>
</protein>
<organism evidence="1 2">
    <name type="scientific">Aeromonas veronii</name>
    <dbReference type="NCBI Taxonomy" id="654"/>
    <lineage>
        <taxon>Bacteria</taxon>
        <taxon>Pseudomonadati</taxon>
        <taxon>Pseudomonadota</taxon>
        <taxon>Gammaproteobacteria</taxon>
        <taxon>Aeromonadales</taxon>
        <taxon>Aeromonadaceae</taxon>
        <taxon>Aeromonas</taxon>
    </lineage>
</organism>
<evidence type="ECO:0000313" key="2">
    <source>
        <dbReference type="Proteomes" id="UP000241986"/>
    </source>
</evidence>
<gene>
    <name evidence="1" type="ORF">DAA48_22395</name>
</gene>
<accession>A0A2T4MXC0</accession>
<dbReference type="AlphaFoldDB" id="A0A2T4MXC0"/>
<dbReference type="Proteomes" id="UP000241986">
    <property type="component" value="Unassembled WGS sequence"/>
</dbReference>
<name>A0A2T4MXC0_AERVE</name>
<comment type="caution">
    <text evidence="1">The sequence shown here is derived from an EMBL/GenBank/DDBJ whole genome shotgun (WGS) entry which is preliminary data.</text>
</comment>
<reference evidence="1 2" key="1">
    <citation type="submission" date="2018-03" db="EMBL/GenBank/DDBJ databases">
        <title>Aeromonas veronii whole genome sequencing and analysis.</title>
        <authorList>
            <person name="Xie H."/>
            <person name="Liu T."/>
            <person name="Wang K."/>
        </authorList>
    </citation>
    <scope>NUCLEOTIDE SEQUENCE [LARGE SCALE GENOMIC DNA]</scope>
    <source>
        <strain evidence="1 2">XH.VA.1</strain>
    </source>
</reference>
<dbReference type="EMBL" id="PZKL01000045">
    <property type="protein sequence ID" value="PTH79184.1"/>
    <property type="molecule type" value="Genomic_DNA"/>
</dbReference>